<keyword evidence="3" id="KW-1185">Reference proteome</keyword>
<evidence type="ECO:0000259" key="1">
    <source>
        <dbReference type="Pfam" id="PF12696"/>
    </source>
</evidence>
<dbReference type="PANTHER" id="PTHR30121:SF6">
    <property type="entry name" value="SLR6007 PROTEIN"/>
    <property type="match status" value="1"/>
</dbReference>
<reference evidence="2 3" key="1">
    <citation type="submission" date="2016-06" db="EMBL/GenBank/DDBJ databases">
        <title>Respiratory ammonification of nitrate coupled to the oxidation of elemental sulfur in deep-sea autotrophic thermophilic bacteria.</title>
        <authorList>
            <person name="Slobodkina G.B."/>
            <person name="Mardanov A.V."/>
            <person name="Ravin N.V."/>
            <person name="Frolova A.A."/>
            <person name="Viryasiv M.B."/>
            <person name="Chernyh N.A."/>
            <person name="Bonch-Osmolovskaya E.A."/>
            <person name="Slobodkin A.I."/>
        </authorList>
    </citation>
    <scope>NUCLEOTIDE SEQUENCE [LARGE SCALE GENOMIC DNA]</scope>
    <source>
        <strain evidence="2 3">S69</strain>
    </source>
</reference>
<dbReference type="Proteomes" id="UP000093080">
    <property type="component" value="Unassembled WGS sequence"/>
</dbReference>
<dbReference type="SUPFAM" id="SSF52540">
    <property type="entry name" value="P-loop containing nucleoside triphosphate hydrolases"/>
    <property type="match status" value="1"/>
</dbReference>
<sequence>MIELFGRLLQWKNDKKFRIGTGIYLKDLPYPEATKLNIDLPEKFRNGHVGIFGTTRSGKTRLAENLIEWDIRQGKSVWIIDPKGDIELLSKIIQTCILTNRLDHFYFFSPFHLDISVKINPLAYWVIPEEIVHHVASSIASGKGDDADFFYKVSKEVLLVVVRSLQVLDVIAGRTPEFNLVRLNHFISYTDLKKLYTQLKQLTSSVGTVHLEGQPVKQIIENELLPKLAQMLAQKEDHFSKVSGSLRTELSQLTLGTINRLFSDVKENPIFERLINNQPTVFYCSTASLITRDTANIVGKIILSGLQSISGHFNAEGKKFNPPLAVHVDEASNVLYPGMDDLFNKAGGTNVHLTLLTQSLADFETAIGKAYCQKILDNLNTQIWLRTGSKETALYVADKAGKIKTYSPTLSIGGFSTAREMEKKVLSDTALTEFKPREFVAFIYEQSYMGYTSTVSPLHLNLIMPTLKWKKPSKNDSPAENVQEVLSEPDIKRFRRRYWAH</sequence>
<feature type="domain" description="TraD/TraG TraM recognition site" evidence="1">
    <location>
        <begin position="323"/>
        <end position="407"/>
    </location>
</feature>
<dbReference type="InterPro" id="IPR032689">
    <property type="entry name" value="TraG-D_C"/>
</dbReference>
<dbReference type="STRING" id="1156395.DBT_1437"/>
<dbReference type="Pfam" id="PF12696">
    <property type="entry name" value="TraG-D_C"/>
    <property type="match status" value="1"/>
</dbReference>
<gene>
    <name evidence="2" type="ORF">DBT_1437</name>
</gene>
<dbReference type="InterPro" id="IPR027417">
    <property type="entry name" value="P-loop_NTPase"/>
</dbReference>
<protein>
    <submittedName>
        <fullName evidence="2">Type IV secretory pathway, VirD4 component</fullName>
    </submittedName>
</protein>
<proteinExistence type="predicted"/>
<comment type="caution">
    <text evidence="2">The sequence shown here is derived from an EMBL/GenBank/DDBJ whole genome shotgun (WGS) entry which is preliminary data.</text>
</comment>
<name>A0A1B9F653_9BACT</name>
<dbReference type="Gene3D" id="3.40.50.300">
    <property type="entry name" value="P-loop containing nucleotide triphosphate hydrolases"/>
    <property type="match status" value="2"/>
</dbReference>
<accession>A0A1B9F653</accession>
<organism evidence="2 3">
    <name type="scientific">Dissulfuribacter thermophilus</name>
    <dbReference type="NCBI Taxonomy" id="1156395"/>
    <lineage>
        <taxon>Bacteria</taxon>
        <taxon>Pseudomonadati</taxon>
        <taxon>Thermodesulfobacteriota</taxon>
        <taxon>Dissulfuribacteria</taxon>
        <taxon>Dissulfuribacterales</taxon>
        <taxon>Dissulfuribacteraceae</taxon>
        <taxon>Dissulfuribacter</taxon>
    </lineage>
</organism>
<dbReference type="CDD" id="cd01127">
    <property type="entry name" value="TrwB_TraG_TraD_VirD4"/>
    <property type="match status" value="2"/>
</dbReference>
<dbReference type="AlphaFoldDB" id="A0A1B9F653"/>
<evidence type="ECO:0000313" key="2">
    <source>
        <dbReference type="EMBL" id="OCC15314.1"/>
    </source>
</evidence>
<evidence type="ECO:0000313" key="3">
    <source>
        <dbReference type="Proteomes" id="UP000093080"/>
    </source>
</evidence>
<dbReference type="OrthoDB" id="9776736at2"/>
<dbReference type="EMBL" id="MAGO01000006">
    <property type="protein sequence ID" value="OCC15314.1"/>
    <property type="molecule type" value="Genomic_DNA"/>
</dbReference>
<dbReference type="InterPro" id="IPR051162">
    <property type="entry name" value="T4SS_component"/>
</dbReference>
<dbReference type="PANTHER" id="PTHR30121">
    <property type="entry name" value="UNCHARACTERIZED PROTEIN YJGR-RELATED"/>
    <property type="match status" value="1"/>
</dbReference>
<dbReference type="RefSeq" id="WP_067618169.1">
    <property type="nucleotide sequence ID" value="NZ_MAGO01000006.1"/>
</dbReference>